<evidence type="ECO:0000313" key="1">
    <source>
        <dbReference type="EMBL" id="KAK0457081.1"/>
    </source>
</evidence>
<protein>
    <submittedName>
        <fullName evidence="1">Uncharacterized protein</fullName>
    </submittedName>
</protein>
<comment type="caution">
    <text evidence="1">The sequence shown here is derived from an EMBL/GenBank/DDBJ whole genome shotgun (WGS) entry which is preliminary data.</text>
</comment>
<dbReference type="AlphaFoldDB" id="A0AA39N3R6"/>
<dbReference type="Proteomes" id="UP001175211">
    <property type="component" value="Unassembled WGS sequence"/>
</dbReference>
<keyword evidence="2" id="KW-1185">Reference proteome</keyword>
<dbReference type="RefSeq" id="XP_060329396.1">
    <property type="nucleotide sequence ID" value="XM_060482503.1"/>
</dbReference>
<name>A0AA39N3R6_ARMTA</name>
<sequence length="156" mass="17921">MLYPSGRRFRDALHCALQRALLCFIEYLSILVSWVSTYRHPTLRKYTYASPEKSRSRHDNIQALIWNASTSTRSVVHQPLITTVLEARASHRTVDGIRPYSHGTVTGDGWSVYRTVKTLRTRLTVRYGYIDGRDGRQYGRKVVGKCITRTESTLTV</sequence>
<accession>A0AA39N3R6</accession>
<dbReference type="GeneID" id="85366051"/>
<proteinExistence type="predicted"/>
<evidence type="ECO:0000313" key="2">
    <source>
        <dbReference type="Proteomes" id="UP001175211"/>
    </source>
</evidence>
<organism evidence="1 2">
    <name type="scientific">Armillaria tabescens</name>
    <name type="common">Ringless honey mushroom</name>
    <name type="synonym">Agaricus tabescens</name>
    <dbReference type="NCBI Taxonomy" id="1929756"/>
    <lineage>
        <taxon>Eukaryota</taxon>
        <taxon>Fungi</taxon>
        <taxon>Dikarya</taxon>
        <taxon>Basidiomycota</taxon>
        <taxon>Agaricomycotina</taxon>
        <taxon>Agaricomycetes</taxon>
        <taxon>Agaricomycetidae</taxon>
        <taxon>Agaricales</taxon>
        <taxon>Marasmiineae</taxon>
        <taxon>Physalacriaceae</taxon>
        <taxon>Desarmillaria</taxon>
    </lineage>
</organism>
<dbReference type="EMBL" id="JAUEPS010000023">
    <property type="protein sequence ID" value="KAK0457081.1"/>
    <property type="molecule type" value="Genomic_DNA"/>
</dbReference>
<reference evidence="1" key="1">
    <citation type="submission" date="2023-06" db="EMBL/GenBank/DDBJ databases">
        <authorList>
            <consortium name="Lawrence Berkeley National Laboratory"/>
            <person name="Ahrendt S."/>
            <person name="Sahu N."/>
            <person name="Indic B."/>
            <person name="Wong-Bajracharya J."/>
            <person name="Merenyi Z."/>
            <person name="Ke H.-M."/>
            <person name="Monk M."/>
            <person name="Kocsube S."/>
            <person name="Drula E."/>
            <person name="Lipzen A."/>
            <person name="Balint B."/>
            <person name="Henrissat B."/>
            <person name="Andreopoulos B."/>
            <person name="Martin F.M."/>
            <person name="Harder C.B."/>
            <person name="Rigling D."/>
            <person name="Ford K.L."/>
            <person name="Foster G.D."/>
            <person name="Pangilinan J."/>
            <person name="Papanicolaou A."/>
            <person name="Barry K."/>
            <person name="LaButti K."/>
            <person name="Viragh M."/>
            <person name="Koriabine M."/>
            <person name="Yan M."/>
            <person name="Riley R."/>
            <person name="Champramary S."/>
            <person name="Plett K.L."/>
            <person name="Tsai I.J."/>
            <person name="Slot J."/>
            <person name="Sipos G."/>
            <person name="Plett J."/>
            <person name="Nagy L.G."/>
            <person name="Grigoriev I.V."/>
        </authorList>
    </citation>
    <scope>NUCLEOTIDE SEQUENCE</scope>
    <source>
        <strain evidence="1">CCBAS 213</strain>
    </source>
</reference>
<gene>
    <name evidence="1" type="ORF">EV420DRAFT_539042</name>
</gene>